<evidence type="ECO:0000313" key="11">
    <source>
        <dbReference type="Proteomes" id="UP000647241"/>
    </source>
</evidence>
<feature type="disulfide bond" description="Redox-active" evidence="7">
    <location>
        <begin position="43"/>
        <end position="48"/>
    </location>
</feature>
<comment type="cofactor">
    <cofactor evidence="6">
        <name>FAD</name>
        <dbReference type="ChEBI" id="CHEBI:57692"/>
    </cofactor>
    <text evidence="6">Binds 1 FAD per subunit.</text>
</comment>
<feature type="binding site" evidence="6">
    <location>
        <position position="272"/>
    </location>
    <ligand>
        <name>NAD(+)</name>
        <dbReference type="ChEBI" id="CHEBI:57540"/>
    </ligand>
</feature>
<feature type="domain" description="FAD/NAD(P)-binding" evidence="9">
    <location>
        <begin position="9"/>
        <end position="325"/>
    </location>
</feature>
<sequence length="464" mass="49972">MSSEFCRNVIIGSGEGGKYLAWHLAQSGEPTMVLERRWIGGSCPNINCLPAKNEIWSAKVADLAHHARNFGTITGPVSIDMEGVRRRKREMVEALVAIHVNKYKSTGAELVMGEATFVEPKTIAVRLNDGGQRTIAAERIFLNLGTHAAIPPVPGLQESSPMTHIEILELDRLPEHLIVIGGGYVGLEFAQAYRRFGSKVTILQRAAQLIPDQDADIAEELQRILISEGIDILTSVEITQVKGHSGKQVSLAVKTPQGEKEINGSHILAAAGRVPNTSGIGLELAGVKLTPKGWIQVNDRLETTAANVWAIGECAGSPQFTHASLDDFRIIRDNLAGGNRSTRDRLMPSCLFTDPQVARVGLSENEAKNKGIPVEVARVPMASVLRTRTIGETSGFMKALLSPADGRILGFAMIGAEAGEVMTVVQMAIQANANYTVLRDAVISHPTMSEGLNVLFSAVKRSKG</sequence>
<dbReference type="Pfam" id="PF07992">
    <property type="entry name" value="Pyr_redox_2"/>
    <property type="match status" value="1"/>
</dbReference>
<dbReference type="PRINTS" id="PR00411">
    <property type="entry name" value="PNDRDTASEI"/>
</dbReference>
<feature type="domain" description="Pyridine nucleotide-disulphide oxidoreductase dimerisation" evidence="8">
    <location>
        <begin position="347"/>
        <end position="452"/>
    </location>
</feature>
<dbReference type="InterPro" id="IPR004099">
    <property type="entry name" value="Pyr_nucl-diS_OxRdtase_dimer"/>
</dbReference>
<proteinExistence type="inferred from homology"/>
<dbReference type="GO" id="GO:0050660">
    <property type="term" value="F:flavin adenine dinucleotide binding"/>
    <property type="evidence" value="ECO:0007669"/>
    <property type="project" value="TreeGrafter"/>
</dbReference>
<keyword evidence="4" id="KW-0560">Oxidoreductase</keyword>
<evidence type="ECO:0000256" key="3">
    <source>
        <dbReference type="ARBA" id="ARBA00022827"/>
    </source>
</evidence>
<protein>
    <submittedName>
        <fullName evidence="10">Mercuric reductase</fullName>
    </submittedName>
</protein>
<dbReference type="PIRSF" id="PIRSF000350">
    <property type="entry name" value="Mercury_reductase_MerA"/>
    <property type="match status" value="1"/>
</dbReference>
<dbReference type="AlphaFoldDB" id="A0A917H8N5"/>
<dbReference type="PANTHER" id="PTHR43014">
    <property type="entry name" value="MERCURIC REDUCTASE"/>
    <property type="match status" value="1"/>
</dbReference>
<dbReference type="InterPro" id="IPR023753">
    <property type="entry name" value="FAD/NAD-binding_dom"/>
</dbReference>
<keyword evidence="11" id="KW-1185">Reference proteome</keyword>
<evidence type="ECO:0000259" key="9">
    <source>
        <dbReference type="Pfam" id="PF07992"/>
    </source>
</evidence>
<evidence type="ECO:0000256" key="5">
    <source>
        <dbReference type="PIRSR" id="PIRSR000350-2"/>
    </source>
</evidence>
<keyword evidence="6" id="KW-0520">NAD</keyword>
<feature type="binding site" evidence="6">
    <location>
        <begin position="181"/>
        <end position="188"/>
    </location>
    <ligand>
        <name>NAD(+)</name>
        <dbReference type="ChEBI" id="CHEBI:57540"/>
    </ligand>
</feature>
<dbReference type="FunFam" id="3.30.390.30:FF:000001">
    <property type="entry name" value="Dihydrolipoyl dehydrogenase"/>
    <property type="match status" value="1"/>
</dbReference>
<reference evidence="10" key="1">
    <citation type="journal article" date="2014" name="Int. J. Syst. Evol. Microbiol.">
        <title>Complete genome sequence of Corynebacterium casei LMG S-19264T (=DSM 44701T), isolated from a smear-ripened cheese.</title>
        <authorList>
            <consortium name="US DOE Joint Genome Institute (JGI-PGF)"/>
            <person name="Walter F."/>
            <person name="Albersmeier A."/>
            <person name="Kalinowski J."/>
            <person name="Ruckert C."/>
        </authorList>
    </citation>
    <scope>NUCLEOTIDE SEQUENCE</scope>
    <source>
        <strain evidence="10">CGMCC 1.12997</strain>
    </source>
</reference>
<keyword evidence="6" id="KW-0547">Nucleotide-binding</keyword>
<reference evidence="10" key="2">
    <citation type="submission" date="2020-09" db="EMBL/GenBank/DDBJ databases">
        <authorList>
            <person name="Sun Q."/>
            <person name="Zhou Y."/>
        </authorList>
    </citation>
    <scope>NUCLEOTIDE SEQUENCE</scope>
    <source>
        <strain evidence="10">CGMCC 1.12997</strain>
    </source>
</reference>
<dbReference type="GO" id="GO:0003955">
    <property type="term" value="F:NAD(P)H dehydrogenase (quinone) activity"/>
    <property type="evidence" value="ECO:0007669"/>
    <property type="project" value="TreeGrafter"/>
</dbReference>
<dbReference type="SUPFAM" id="SSF55424">
    <property type="entry name" value="FAD/NAD-linked reductases, dimerisation (C-terminal) domain"/>
    <property type="match status" value="1"/>
</dbReference>
<dbReference type="InterPro" id="IPR001100">
    <property type="entry name" value="Pyr_nuc-diS_OxRdtase"/>
</dbReference>
<dbReference type="Proteomes" id="UP000647241">
    <property type="component" value="Unassembled WGS sequence"/>
</dbReference>
<accession>A0A917H8N5</accession>
<evidence type="ECO:0000256" key="2">
    <source>
        <dbReference type="ARBA" id="ARBA00022630"/>
    </source>
</evidence>
<organism evidence="10 11">
    <name type="scientific">Edaphobacter dinghuensis</name>
    <dbReference type="NCBI Taxonomy" id="1560005"/>
    <lineage>
        <taxon>Bacteria</taxon>
        <taxon>Pseudomonadati</taxon>
        <taxon>Acidobacteriota</taxon>
        <taxon>Terriglobia</taxon>
        <taxon>Terriglobales</taxon>
        <taxon>Acidobacteriaceae</taxon>
        <taxon>Edaphobacter</taxon>
    </lineage>
</organism>
<evidence type="ECO:0000256" key="4">
    <source>
        <dbReference type="ARBA" id="ARBA00023002"/>
    </source>
</evidence>
<dbReference type="InterPro" id="IPR016156">
    <property type="entry name" value="FAD/NAD-linked_Rdtase_dimer_sf"/>
</dbReference>
<dbReference type="EMBL" id="BMGT01000002">
    <property type="protein sequence ID" value="GGG71224.1"/>
    <property type="molecule type" value="Genomic_DNA"/>
</dbReference>
<evidence type="ECO:0000256" key="1">
    <source>
        <dbReference type="ARBA" id="ARBA00007532"/>
    </source>
</evidence>
<dbReference type="Pfam" id="PF02852">
    <property type="entry name" value="Pyr_redox_dim"/>
    <property type="match status" value="1"/>
</dbReference>
<keyword evidence="2" id="KW-0285">Flavoprotein</keyword>
<comment type="similarity">
    <text evidence="1">Belongs to the class-I pyridine nucleotide-disulfide oxidoreductase family.</text>
</comment>
<dbReference type="PANTHER" id="PTHR43014:SF2">
    <property type="entry name" value="MERCURIC REDUCTASE"/>
    <property type="match status" value="1"/>
</dbReference>
<keyword evidence="3 6" id="KW-0274">FAD</keyword>
<comment type="caution">
    <text evidence="10">The sequence shown here is derived from an EMBL/GenBank/DDBJ whole genome shotgun (WGS) entry which is preliminary data.</text>
</comment>
<dbReference type="RefSeq" id="WP_188553286.1">
    <property type="nucleotide sequence ID" value="NZ_BMGT01000002.1"/>
</dbReference>
<dbReference type="InterPro" id="IPR036188">
    <property type="entry name" value="FAD/NAD-bd_sf"/>
</dbReference>
<gene>
    <name evidence="10" type="ORF">GCM10011585_11790</name>
</gene>
<evidence type="ECO:0000256" key="7">
    <source>
        <dbReference type="PIRSR" id="PIRSR000350-4"/>
    </source>
</evidence>
<evidence type="ECO:0000256" key="6">
    <source>
        <dbReference type="PIRSR" id="PIRSR000350-3"/>
    </source>
</evidence>
<evidence type="ECO:0000313" key="10">
    <source>
        <dbReference type="EMBL" id="GGG71224.1"/>
    </source>
</evidence>
<dbReference type="Gene3D" id="3.50.50.60">
    <property type="entry name" value="FAD/NAD(P)-binding domain"/>
    <property type="match status" value="2"/>
</dbReference>
<dbReference type="Gene3D" id="3.30.390.30">
    <property type="match status" value="1"/>
</dbReference>
<dbReference type="PRINTS" id="PR00368">
    <property type="entry name" value="FADPNR"/>
</dbReference>
<dbReference type="SUPFAM" id="SSF51905">
    <property type="entry name" value="FAD/NAD(P)-binding domain"/>
    <property type="match status" value="1"/>
</dbReference>
<feature type="binding site" evidence="6">
    <location>
        <position position="52"/>
    </location>
    <ligand>
        <name>FAD</name>
        <dbReference type="ChEBI" id="CHEBI:57692"/>
    </ligand>
</feature>
<name>A0A917H8N5_9BACT</name>
<evidence type="ECO:0000259" key="8">
    <source>
        <dbReference type="Pfam" id="PF02852"/>
    </source>
</evidence>
<feature type="active site" description="Proton acceptor" evidence="5">
    <location>
        <position position="445"/>
    </location>
</feature>